<reference evidence="2 3" key="1">
    <citation type="journal article" date="2023" name="Plants (Basel)">
        <title>Bridging the Gap: Combining Genomics and Transcriptomics Approaches to Understand Stylosanthes scabra, an Orphan Legume from the Brazilian Caatinga.</title>
        <authorList>
            <person name="Ferreira-Neto J.R.C."/>
            <person name="da Silva M.D."/>
            <person name="Binneck E."/>
            <person name="de Melo N.F."/>
            <person name="da Silva R.H."/>
            <person name="de Melo A.L.T.M."/>
            <person name="Pandolfi V."/>
            <person name="Bustamante F.O."/>
            <person name="Brasileiro-Vidal A.C."/>
            <person name="Benko-Iseppon A.M."/>
        </authorList>
    </citation>
    <scope>NUCLEOTIDE SEQUENCE [LARGE SCALE GENOMIC DNA]</scope>
    <source>
        <tissue evidence="2">Leaves</tissue>
    </source>
</reference>
<keyword evidence="3" id="KW-1185">Reference proteome</keyword>
<proteinExistence type="predicted"/>
<accession>A0ABU6RDP1</accession>
<evidence type="ECO:0000313" key="3">
    <source>
        <dbReference type="Proteomes" id="UP001341840"/>
    </source>
</evidence>
<organism evidence="2 3">
    <name type="scientific">Stylosanthes scabra</name>
    <dbReference type="NCBI Taxonomy" id="79078"/>
    <lineage>
        <taxon>Eukaryota</taxon>
        <taxon>Viridiplantae</taxon>
        <taxon>Streptophyta</taxon>
        <taxon>Embryophyta</taxon>
        <taxon>Tracheophyta</taxon>
        <taxon>Spermatophyta</taxon>
        <taxon>Magnoliopsida</taxon>
        <taxon>eudicotyledons</taxon>
        <taxon>Gunneridae</taxon>
        <taxon>Pentapetalae</taxon>
        <taxon>rosids</taxon>
        <taxon>fabids</taxon>
        <taxon>Fabales</taxon>
        <taxon>Fabaceae</taxon>
        <taxon>Papilionoideae</taxon>
        <taxon>50 kb inversion clade</taxon>
        <taxon>dalbergioids sensu lato</taxon>
        <taxon>Dalbergieae</taxon>
        <taxon>Pterocarpus clade</taxon>
        <taxon>Stylosanthes</taxon>
    </lineage>
</organism>
<feature type="region of interest" description="Disordered" evidence="1">
    <location>
        <begin position="1"/>
        <end position="47"/>
    </location>
</feature>
<protein>
    <submittedName>
        <fullName evidence="2">Uncharacterized protein</fullName>
    </submittedName>
</protein>
<feature type="non-terminal residue" evidence="2">
    <location>
        <position position="1"/>
    </location>
</feature>
<gene>
    <name evidence="2" type="ORF">PIB30_034529</name>
</gene>
<dbReference type="EMBL" id="JASCZI010030369">
    <property type="protein sequence ID" value="MED6121898.1"/>
    <property type="molecule type" value="Genomic_DNA"/>
</dbReference>
<feature type="compositionally biased region" description="Basic and acidic residues" evidence="1">
    <location>
        <begin position="16"/>
        <end position="33"/>
    </location>
</feature>
<evidence type="ECO:0000313" key="2">
    <source>
        <dbReference type="EMBL" id="MED6121898.1"/>
    </source>
</evidence>
<comment type="caution">
    <text evidence="2">The sequence shown here is derived from an EMBL/GenBank/DDBJ whole genome shotgun (WGS) entry which is preliminary data.</text>
</comment>
<evidence type="ECO:0000256" key="1">
    <source>
        <dbReference type="SAM" id="MobiDB-lite"/>
    </source>
</evidence>
<name>A0ABU6RDP1_9FABA</name>
<sequence>EPEVQAPMTADLVDVEPPHVHAGETESDGKDPGDSDGGSSGFGDDDFVGNTLVGTRFLLPAPLPVSDLPTVDSHFHMLDLDAMKADRLTDIGDGSDNYNLDGGLSYELGTDFALGRQFTWA</sequence>
<dbReference type="Proteomes" id="UP001341840">
    <property type="component" value="Unassembled WGS sequence"/>
</dbReference>